<dbReference type="PROSITE" id="PS50885">
    <property type="entry name" value="HAMP"/>
    <property type="match status" value="1"/>
</dbReference>
<evidence type="ECO:0000256" key="3">
    <source>
        <dbReference type="ARBA" id="ARBA00022481"/>
    </source>
</evidence>
<evidence type="ECO:0000256" key="2">
    <source>
        <dbReference type="ARBA" id="ARBA00022475"/>
    </source>
</evidence>
<dbReference type="GO" id="GO:0004888">
    <property type="term" value="F:transmembrane signaling receptor activity"/>
    <property type="evidence" value="ECO:0007669"/>
    <property type="project" value="InterPro"/>
</dbReference>
<accession>A0A4Q2ANK1</accession>
<protein>
    <submittedName>
        <fullName evidence="12">Uncharacterized protein</fullName>
    </submittedName>
</protein>
<evidence type="ECO:0000256" key="1">
    <source>
        <dbReference type="ARBA" id="ARBA00004651"/>
    </source>
</evidence>
<evidence type="ECO:0000313" key="12">
    <source>
        <dbReference type="EMBL" id="RXV71942.1"/>
    </source>
</evidence>
<evidence type="ECO:0000259" key="11">
    <source>
        <dbReference type="PROSITE" id="PS50885"/>
    </source>
</evidence>
<dbReference type="CDD" id="cd11386">
    <property type="entry name" value="MCP_signal"/>
    <property type="match status" value="1"/>
</dbReference>
<dbReference type="InterPro" id="IPR003660">
    <property type="entry name" value="HAMP_dom"/>
</dbReference>
<dbReference type="Pfam" id="PF00015">
    <property type="entry name" value="MCPsignal"/>
    <property type="match status" value="1"/>
</dbReference>
<evidence type="ECO:0000256" key="9">
    <source>
        <dbReference type="SAM" id="Phobius"/>
    </source>
</evidence>
<dbReference type="PROSITE" id="PS50111">
    <property type="entry name" value="CHEMOTAXIS_TRANSDUC_2"/>
    <property type="match status" value="1"/>
</dbReference>
<evidence type="ECO:0000256" key="4">
    <source>
        <dbReference type="ARBA" id="ARBA00022692"/>
    </source>
</evidence>
<dbReference type="GO" id="GO:0007165">
    <property type="term" value="P:signal transduction"/>
    <property type="evidence" value="ECO:0007669"/>
    <property type="project" value="UniProtKB-KW"/>
</dbReference>
<dbReference type="AlphaFoldDB" id="A0A4Q2ANK1"/>
<proteinExistence type="inferred from homology"/>
<reference evidence="12 13" key="1">
    <citation type="submission" date="2018-08" db="EMBL/GenBank/DDBJ databases">
        <title>Mountain-cultivated ginseng endophyte, Burkholderia stabilis and its activity against ginseng root rot disease.</title>
        <authorList>
            <person name="Tapan Kumar M."/>
            <person name="Bae H."/>
            <person name="Shanmugam G."/>
            <person name="Jeon J."/>
        </authorList>
    </citation>
    <scope>NUCLEOTIDE SEQUENCE [LARGE SCALE GENOMIC DNA]</scope>
    <source>
        <strain evidence="12 13">EB159</strain>
    </source>
</reference>
<dbReference type="PRINTS" id="PR00260">
    <property type="entry name" value="CHEMTRNSDUCR"/>
</dbReference>
<evidence type="ECO:0000259" key="10">
    <source>
        <dbReference type="PROSITE" id="PS50111"/>
    </source>
</evidence>
<evidence type="ECO:0000256" key="5">
    <source>
        <dbReference type="ARBA" id="ARBA00022989"/>
    </source>
</evidence>
<keyword evidence="8" id="KW-0807">Transducer</keyword>
<sequence>MSRMSLNRKLWLALALVWIGLLGVGAWSAYETRATMLAERKAGIANLVDSAAGIVTAYHALAQSGTLPEADAKREALASLAAMRYGDSGYVFVMDSKPVVLMHPTLPKLVGTQVGDYLDPDGKPLFVTILNAAKATGSGFAEYRGRLPHSETAVPKISYVTRFAPWDWNISSGVFLKDIDTIYYRTLLGHLAVVFVIGFVISAAMLVIIRNVRGSLGGEPDEAAALATRIAQGDLTQPVPVRAGDRTSMMAAMHDMQARLQATIGGIRQSAEAIASASREISAGNDDLSQRTEEQAASLEETAASMEQLTATVKQNADNARQASGLANNASDIARTGSDVVNRVIGTMGEIDDSSRKIADIIGVIEGIAFQTNILALNAAVEAARAGEQGRGFAVVAGEVRSLAQRSATASKEIRELIVDSVERVRNGSTLVGQAGTTMGEILQAVARVTDIMGEIAAASEEQASGITQVGRAVTQMDQVTQQNAALVEEAAAAAASLQEQAARLRDAVGAFRTGDAGALSPRRAGARAAEPAFGAKAADQMVV</sequence>
<keyword evidence="4 9" id="KW-0812">Transmembrane</keyword>
<comment type="caution">
    <text evidence="12">The sequence shown here is derived from an EMBL/GenBank/DDBJ whole genome shotgun (WGS) entry which is preliminary data.</text>
</comment>
<dbReference type="FunFam" id="1.10.287.950:FF:000001">
    <property type="entry name" value="Methyl-accepting chemotaxis sensory transducer"/>
    <property type="match status" value="1"/>
</dbReference>
<dbReference type="Gene3D" id="1.10.287.950">
    <property type="entry name" value="Methyl-accepting chemotaxis protein"/>
    <property type="match status" value="1"/>
</dbReference>
<dbReference type="InterPro" id="IPR051310">
    <property type="entry name" value="MCP_chemotaxis"/>
</dbReference>
<dbReference type="PROSITE" id="PS00538">
    <property type="entry name" value="CHEMOTAXIS_TRANSDUC_1"/>
    <property type="match status" value="1"/>
</dbReference>
<dbReference type="GO" id="GO:0006935">
    <property type="term" value="P:chemotaxis"/>
    <property type="evidence" value="ECO:0007669"/>
    <property type="project" value="InterPro"/>
</dbReference>
<name>A0A4Q2ANK1_9BURK</name>
<dbReference type="RefSeq" id="WP_129513029.1">
    <property type="nucleotide sequence ID" value="NZ_QWEX01000001.1"/>
</dbReference>
<dbReference type="SUPFAM" id="SSF58104">
    <property type="entry name" value="Methyl-accepting chemotaxis protein (MCP) signaling domain"/>
    <property type="match status" value="1"/>
</dbReference>
<organism evidence="12 13">
    <name type="scientific">Burkholderia stabilis</name>
    <dbReference type="NCBI Taxonomy" id="95485"/>
    <lineage>
        <taxon>Bacteria</taxon>
        <taxon>Pseudomonadati</taxon>
        <taxon>Pseudomonadota</taxon>
        <taxon>Betaproteobacteria</taxon>
        <taxon>Burkholderiales</taxon>
        <taxon>Burkholderiaceae</taxon>
        <taxon>Burkholderia</taxon>
        <taxon>Burkholderia cepacia complex</taxon>
    </lineage>
</organism>
<dbReference type="PANTHER" id="PTHR43531">
    <property type="entry name" value="PROTEIN ICFG"/>
    <property type="match status" value="1"/>
</dbReference>
<keyword evidence="6 9" id="KW-0472">Membrane</keyword>
<comment type="subcellular location">
    <subcellularLocation>
        <location evidence="1">Cell membrane</location>
        <topology evidence="1">Multi-pass membrane protein</topology>
    </subcellularLocation>
</comment>
<dbReference type="InterPro" id="IPR004090">
    <property type="entry name" value="Chemotax_Me-accpt_rcpt"/>
</dbReference>
<dbReference type="EMBL" id="QWEX01000001">
    <property type="protein sequence ID" value="RXV71942.1"/>
    <property type="molecule type" value="Genomic_DNA"/>
</dbReference>
<evidence type="ECO:0000256" key="8">
    <source>
        <dbReference type="PROSITE-ProRule" id="PRU00284"/>
    </source>
</evidence>
<dbReference type="PANTHER" id="PTHR43531:SF14">
    <property type="entry name" value="METHYL-ACCEPTING CHEMOTAXIS PROTEIN I-RELATED"/>
    <property type="match status" value="1"/>
</dbReference>
<gene>
    <name evidence="12" type="ORF">D1006_05925</name>
</gene>
<dbReference type="InterPro" id="IPR004091">
    <property type="entry name" value="Chemotax_Me-accpt_rcpt_Me-site"/>
</dbReference>
<evidence type="ECO:0000256" key="6">
    <source>
        <dbReference type="ARBA" id="ARBA00023136"/>
    </source>
</evidence>
<dbReference type="Pfam" id="PF17200">
    <property type="entry name" value="sCache_2"/>
    <property type="match status" value="1"/>
</dbReference>
<dbReference type="InterPro" id="IPR033480">
    <property type="entry name" value="sCache_2"/>
</dbReference>
<dbReference type="SMART" id="SM01049">
    <property type="entry name" value="Cache_2"/>
    <property type="match status" value="1"/>
</dbReference>
<feature type="domain" description="HAMP" evidence="11">
    <location>
        <begin position="221"/>
        <end position="265"/>
    </location>
</feature>
<dbReference type="SMART" id="SM00283">
    <property type="entry name" value="MA"/>
    <property type="match status" value="1"/>
</dbReference>
<keyword evidence="5 9" id="KW-1133">Transmembrane helix</keyword>
<evidence type="ECO:0000256" key="7">
    <source>
        <dbReference type="ARBA" id="ARBA00029447"/>
    </source>
</evidence>
<dbReference type="InterPro" id="IPR004089">
    <property type="entry name" value="MCPsignal_dom"/>
</dbReference>
<dbReference type="CDD" id="cd17529">
    <property type="entry name" value="HAMP_I"/>
    <property type="match status" value="1"/>
</dbReference>
<feature type="transmembrane region" description="Helical" evidence="9">
    <location>
        <begin position="187"/>
        <end position="209"/>
    </location>
</feature>
<keyword evidence="2" id="KW-1003">Cell membrane</keyword>
<dbReference type="Proteomes" id="UP000289650">
    <property type="component" value="Unassembled WGS sequence"/>
</dbReference>
<dbReference type="Gene3D" id="3.30.450.20">
    <property type="entry name" value="PAS domain"/>
    <property type="match status" value="1"/>
</dbReference>
<feature type="domain" description="Methyl-accepting transducer" evidence="10">
    <location>
        <begin position="270"/>
        <end position="499"/>
    </location>
</feature>
<keyword evidence="3" id="KW-0488">Methylation</keyword>
<dbReference type="GO" id="GO:0005886">
    <property type="term" value="C:plasma membrane"/>
    <property type="evidence" value="ECO:0007669"/>
    <property type="project" value="UniProtKB-SubCell"/>
</dbReference>
<dbReference type="OrthoDB" id="8555762at2"/>
<evidence type="ECO:0000313" key="13">
    <source>
        <dbReference type="Proteomes" id="UP000289650"/>
    </source>
</evidence>
<comment type="similarity">
    <text evidence="7">Belongs to the methyl-accepting chemotaxis (MCP) protein family.</text>
</comment>